<feature type="transmembrane region" description="Helical" evidence="5">
    <location>
        <begin position="188"/>
        <end position="205"/>
    </location>
</feature>
<dbReference type="PANTHER" id="PTHR23291">
    <property type="entry name" value="BAX INHIBITOR-RELATED"/>
    <property type="match status" value="1"/>
</dbReference>
<comment type="similarity">
    <text evidence="5">Belongs to the BI1 family.</text>
</comment>
<comment type="caution">
    <text evidence="6">The sequence shown here is derived from an EMBL/GenBank/DDBJ whole genome shotgun (WGS) entry which is preliminary data.</text>
</comment>
<dbReference type="OrthoDB" id="7933078at2759"/>
<evidence type="ECO:0000256" key="4">
    <source>
        <dbReference type="ARBA" id="ARBA00023136"/>
    </source>
</evidence>
<protein>
    <recommendedName>
        <fullName evidence="8">BI1-like protein</fullName>
    </recommendedName>
</protein>
<dbReference type="Pfam" id="PF01027">
    <property type="entry name" value="Bax1-I"/>
    <property type="match status" value="1"/>
</dbReference>
<dbReference type="PANTHER" id="PTHR23291:SF50">
    <property type="entry name" value="PROTEIN LIFEGUARD 4"/>
    <property type="match status" value="1"/>
</dbReference>
<name>A0A7J8UIH0_9ROSI</name>
<feature type="transmembrane region" description="Helical" evidence="5">
    <location>
        <begin position="103"/>
        <end position="121"/>
    </location>
</feature>
<feature type="transmembrane region" description="Helical" evidence="5">
    <location>
        <begin position="220"/>
        <end position="241"/>
    </location>
</feature>
<evidence type="ECO:0000313" key="7">
    <source>
        <dbReference type="Proteomes" id="UP000593573"/>
    </source>
</evidence>
<feature type="transmembrane region" description="Helical" evidence="5">
    <location>
        <begin position="128"/>
        <end position="149"/>
    </location>
</feature>
<evidence type="ECO:0000256" key="5">
    <source>
        <dbReference type="RuleBase" id="RU004379"/>
    </source>
</evidence>
<feature type="transmembrane region" description="Helical" evidence="5">
    <location>
        <begin position="79"/>
        <end position="97"/>
    </location>
</feature>
<dbReference type="AlphaFoldDB" id="A0A7J8UIH0"/>
<dbReference type="EMBL" id="JABFAB010000006">
    <property type="protein sequence ID" value="MBA0650275.1"/>
    <property type="molecule type" value="Genomic_DNA"/>
</dbReference>
<evidence type="ECO:0000256" key="2">
    <source>
        <dbReference type="ARBA" id="ARBA00022692"/>
    </source>
</evidence>
<dbReference type="GO" id="GO:0016020">
    <property type="term" value="C:membrane"/>
    <property type="evidence" value="ECO:0007669"/>
    <property type="project" value="UniProtKB-SubCell"/>
</dbReference>
<evidence type="ECO:0000256" key="3">
    <source>
        <dbReference type="ARBA" id="ARBA00022989"/>
    </source>
</evidence>
<accession>A0A7J8UIH0</accession>
<keyword evidence="7" id="KW-1185">Reference proteome</keyword>
<feature type="transmembrane region" description="Helical" evidence="5">
    <location>
        <begin position="45"/>
        <end position="67"/>
    </location>
</feature>
<reference evidence="6 7" key="1">
    <citation type="journal article" date="2019" name="Genome Biol. Evol.">
        <title>Insights into the evolution of the New World diploid cottons (Gossypium, subgenus Houzingenia) based on genome sequencing.</title>
        <authorList>
            <person name="Grover C.E."/>
            <person name="Arick M.A. 2nd"/>
            <person name="Thrash A."/>
            <person name="Conover J.L."/>
            <person name="Sanders W.S."/>
            <person name="Peterson D.G."/>
            <person name="Frelichowski J.E."/>
            <person name="Scheffler J.A."/>
            <person name="Scheffler B.E."/>
            <person name="Wendel J.F."/>
        </authorList>
    </citation>
    <scope>NUCLEOTIDE SEQUENCE [LARGE SCALE GENOMIC DNA]</scope>
    <source>
        <strain evidence="6">57</strain>
        <tissue evidence="6">Leaf</tissue>
    </source>
</reference>
<evidence type="ECO:0000256" key="1">
    <source>
        <dbReference type="ARBA" id="ARBA00004141"/>
    </source>
</evidence>
<evidence type="ECO:0008006" key="8">
    <source>
        <dbReference type="Google" id="ProtNLM"/>
    </source>
</evidence>
<comment type="subcellular location">
    <subcellularLocation>
        <location evidence="1">Membrane</location>
        <topology evidence="1">Multi-pass membrane protein</topology>
    </subcellularLocation>
</comment>
<keyword evidence="3 5" id="KW-1133">Transmembrane helix</keyword>
<gene>
    <name evidence="6" type="ORF">Goklo_017713</name>
</gene>
<keyword evidence="4 5" id="KW-0472">Membrane</keyword>
<evidence type="ECO:0000313" key="6">
    <source>
        <dbReference type="EMBL" id="MBA0650275.1"/>
    </source>
</evidence>
<organism evidence="6 7">
    <name type="scientific">Gossypium klotzschianum</name>
    <dbReference type="NCBI Taxonomy" id="34286"/>
    <lineage>
        <taxon>Eukaryota</taxon>
        <taxon>Viridiplantae</taxon>
        <taxon>Streptophyta</taxon>
        <taxon>Embryophyta</taxon>
        <taxon>Tracheophyta</taxon>
        <taxon>Spermatophyta</taxon>
        <taxon>Magnoliopsida</taxon>
        <taxon>eudicotyledons</taxon>
        <taxon>Gunneridae</taxon>
        <taxon>Pentapetalae</taxon>
        <taxon>rosids</taxon>
        <taxon>malvids</taxon>
        <taxon>Malvales</taxon>
        <taxon>Malvaceae</taxon>
        <taxon>Malvoideae</taxon>
        <taxon>Gossypium</taxon>
    </lineage>
</organism>
<dbReference type="InterPro" id="IPR006214">
    <property type="entry name" value="Bax_inhibitor_1-related"/>
</dbReference>
<keyword evidence="2 5" id="KW-0812">Transmembrane</keyword>
<dbReference type="Proteomes" id="UP000593573">
    <property type="component" value="Unassembled WGS sequence"/>
</dbReference>
<proteinExistence type="inferred from homology"/>
<sequence>MFAYDRVSHSSANKADEIDLESGETLYPGLSYGENQLRWGFIRKVYGILAAQLVLTTVVSAFVVLSAPVNELLRGNSGLLLFLCLIPFVCKVLTFFFKHPVNLVILGLFTVSLSLTVGVSCANTDGRIVLEALILTAAVVASLTGYTFWASKKGKDFSYLGPILFTGLIILILTGLIQMFFPLGPTSTAVYGGISAMIFCGYIVYDTDNLIKRFTYDDYILASATLYLDILNLFISILRVLRSGDN</sequence>
<feature type="transmembrane region" description="Helical" evidence="5">
    <location>
        <begin position="161"/>
        <end position="181"/>
    </location>
</feature>